<feature type="compositionally biased region" description="Polar residues" evidence="1">
    <location>
        <begin position="33"/>
        <end position="54"/>
    </location>
</feature>
<comment type="caution">
    <text evidence="2">The sequence shown here is derived from an EMBL/GenBank/DDBJ whole genome shotgun (WGS) entry which is preliminary data.</text>
</comment>
<gene>
    <name evidence="2" type="ORF">BRYFOR_05200</name>
</gene>
<organism evidence="2 3">
    <name type="scientific">Marvinbryantia formatexigens DSM 14469</name>
    <dbReference type="NCBI Taxonomy" id="478749"/>
    <lineage>
        <taxon>Bacteria</taxon>
        <taxon>Bacillati</taxon>
        <taxon>Bacillota</taxon>
        <taxon>Clostridia</taxon>
        <taxon>Lachnospirales</taxon>
        <taxon>Lachnospiraceae</taxon>
        <taxon>Marvinbryantia</taxon>
    </lineage>
</organism>
<feature type="region of interest" description="Disordered" evidence="1">
    <location>
        <begin position="29"/>
        <end position="54"/>
    </location>
</feature>
<dbReference type="Proteomes" id="UP000005561">
    <property type="component" value="Unassembled WGS sequence"/>
</dbReference>
<dbReference type="STRING" id="168384.SAMN05660368_01810"/>
<protein>
    <submittedName>
        <fullName evidence="2">Uncharacterized protein</fullName>
    </submittedName>
</protein>
<evidence type="ECO:0000313" key="2">
    <source>
        <dbReference type="EMBL" id="EET62849.1"/>
    </source>
</evidence>
<evidence type="ECO:0000313" key="3">
    <source>
        <dbReference type="Proteomes" id="UP000005561"/>
    </source>
</evidence>
<accession>C6L9B0</accession>
<keyword evidence="3" id="KW-1185">Reference proteome</keyword>
<proteinExistence type="predicted"/>
<name>C6L9B0_9FIRM</name>
<reference evidence="2" key="1">
    <citation type="submission" date="2009-07" db="EMBL/GenBank/DDBJ databases">
        <authorList>
            <person name="Weinstock G."/>
            <person name="Sodergren E."/>
            <person name="Clifton S."/>
            <person name="Fulton L."/>
            <person name="Fulton B."/>
            <person name="Courtney L."/>
            <person name="Fronick C."/>
            <person name="Harrison M."/>
            <person name="Strong C."/>
            <person name="Farmer C."/>
            <person name="Delahaunty K."/>
            <person name="Markovic C."/>
            <person name="Hall O."/>
            <person name="Minx P."/>
            <person name="Tomlinson C."/>
            <person name="Mitreva M."/>
            <person name="Nelson J."/>
            <person name="Hou S."/>
            <person name="Wollam A."/>
            <person name="Pepin K.H."/>
            <person name="Johnson M."/>
            <person name="Bhonagiri V."/>
            <person name="Nash W.E."/>
            <person name="Warren W."/>
            <person name="Chinwalla A."/>
            <person name="Mardis E.R."/>
            <person name="Wilson R.K."/>
        </authorList>
    </citation>
    <scope>NUCLEOTIDE SEQUENCE [LARGE SCALE GENOMIC DNA]</scope>
    <source>
        <strain evidence="2">DSM 14469</strain>
    </source>
</reference>
<dbReference type="AlphaFoldDB" id="C6L9B0"/>
<dbReference type="EMBL" id="ACCL02000001">
    <property type="protein sequence ID" value="EET62849.1"/>
    <property type="molecule type" value="Genomic_DNA"/>
</dbReference>
<evidence type="ECO:0000256" key="1">
    <source>
        <dbReference type="SAM" id="MobiDB-lite"/>
    </source>
</evidence>
<sequence length="54" mass="5707">MIKNVIGSRGRIKLPLLCFVCGSHNGTDRGRQVTMSKGNSTAGSGLQNNPFADT</sequence>